<dbReference type="GO" id="GO:0052689">
    <property type="term" value="F:carboxylic ester hydrolase activity"/>
    <property type="evidence" value="ECO:0007669"/>
    <property type="project" value="UniProtKB-ARBA"/>
</dbReference>
<dbReference type="EMBL" id="JAKNAX010000096">
    <property type="protein sequence ID" value="MDE1348263.1"/>
    <property type="molecule type" value="Genomic_DNA"/>
</dbReference>
<dbReference type="InterPro" id="IPR016986">
    <property type="entry name" value="UCP031982_abhydr"/>
</dbReference>
<sequence length="387" mass="42977">MFVVKHNKQFKRDSQRLALLLLLQIKCLWHNALGLGGGVVHPLIGRYIFVLRQWIKENMKRIMLVSLCCFSSASMATIGIAEGNYQDNERGRVIEAKLFYPTTMTTPETIFAENIAFYGFKAAKSAIPKGRNFPLYILVHGTSGNWKNLSWLGSELAEKGAFVVSANHPSYTTGQATPESVLRMWDQPRDVSFLVDQILSSDYAQYVDKDNITVIGYSLGGYTALALAGAKFDIKGYQEYCNQHNDTSCDYYSNAFNDLSLQERLMISGDYRDKRITNAVAIAPGYVPAILPKSLDTLSAKTLIVGAELDKTIPPNLQITPYINTSLSNLSYKEIKGASHFSFMQVCKPQAIEILAEEGAAFVCQETGNVDRSSIHQGLLEVLSPLK</sequence>
<gene>
    <name evidence="4" type="ORF">L9X51_17930</name>
</gene>
<evidence type="ECO:0000259" key="3">
    <source>
        <dbReference type="Pfam" id="PF00561"/>
    </source>
</evidence>
<comment type="similarity">
    <text evidence="2">Belongs to the AB hydrolase superfamily. FUS2 hydrolase family.</text>
</comment>
<evidence type="ECO:0000313" key="4">
    <source>
        <dbReference type="EMBL" id="MDE1348263.1"/>
    </source>
</evidence>
<dbReference type="AlphaFoldDB" id="A0A9X4FBV9"/>
<protein>
    <submittedName>
        <fullName evidence="4">Alpha/beta fold hydrolase</fullName>
    </submittedName>
</protein>
<dbReference type="RefSeq" id="WP_274676324.1">
    <property type="nucleotide sequence ID" value="NZ_JAKNAX010000096.1"/>
</dbReference>
<evidence type="ECO:0000256" key="1">
    <source>
        <dbReference type="ARBA" id="ARBA00022801"/>
    </source>
</evidence>
<dbReference type="InterPro" id="IPR000073">
    <property type="entry name" value="AB_hydrolase_1"/>
</dbReference>
<dbReference type="SUPFAM" id="SSF53474">
    <property type="entry name" value="alpha/beta-Hydrolases"/>
    <property type="match status" value="1"/>
</dbReference>
<feature type="domain" description="AB hydrolase-1" evidence="3">
    <location>
        <begin position="137"/>
        <end position="229"/>
    </location>
</feature>
<name>A0A9X4FBV9_9VIBR</name>
<comment type="caution">
    <text evidence="4">The sequence shown here is derived from an EMBL/GenBank/DDBJ whole genome shotgun (WGS) entry which is preliminary data.</text>
</comment>
<dbReference type="PANTHER" id="PTHR22946">
    <property type="entry name" value="DIENELACTONE HYDROLASE DOMAIN-CONTAINING PROTEIN-RELATED"/>
    <property type="match status" value="1"/>
</dbReference>
<reference evidence="4" key="1">
    <citation type="submission" date="2022-02" db="EMBL/GenBank/DDBJ databases">
        <title>Emergence and expansion in Europe of a Vibrio aestuarianus clonal complex pathogenic for oysters.</title>
        <authorList>
            <person name="Mesnil A."/>
            <person name="Travers M.-A."/>
        </authorList>
    </citation>
    <scope>NUCLEOTIDE SEQUENCE</scope>
    <source>
        <strain evidence="4">19_064_15T1</strain>
    </source>
</reference>
<dbReference type="PANTHER" id="PTHR22946:SF9">
    <property type="entry name" value="POLYKETIDE TRANSFERASE AF380"/>
    <property type="match status" value="1"/>
</dbReference>
<dbReference type="PIRSF" id="PIRSF031982">
    <property type="entry name" value="UCP031982_abhydr"/>
    <property type="match status" value="1"/>
</dbReference>
<dbReference type="Gene3D" id="3.40.50.1820">
    <property type="entry name" value="alpha/beta hydrolase"/>
    <property type="match status" value="1"/>
</dbReference>
<dbReference type="Proteomes" id="UP001140978">
    <property type="component" value="Unassembled WGS sequence"/>
</dbReference>
<accession>A0A9X4FBV9</accession>
<evidence type="ECO:0000313" key="5">
    <source>
        <dbReference type="Proteomes" id="UP001140978"/>
    </source>
</evidence>
<dbReference type="InterPro" id="IPR050261">
    <property type="entry name" value="FrsA_esterase"/>
</dbReference>
<proteinExistence type="inferred from homology"/>
<keyword evidence="1 4" id="KW-0378">Hydrolase</keyword>
<evidence type="ECO:0000256" key="2">
    <source>
        <dbReference type="ARBA" id="ARBA00038115"/>
    </source>
</evidence>
<dbReference type="InterPro" id="IPR029058">
    <property type="entry name" value="AB_hydrolase_fold"/>
</dbReference>
<dbReference type="Pfam" id="PF00561">
    <property type="entry name" value="Abhydrolase_1"/>
    <property type="match status" value="1"/>
</dbReference>
<organism evidence="4 5">
    <name type="scientific">Vibrio aestuarianus</name>
    <dbReference type="NCBI Taxonomy" id="28171"/>
    <lineage>
        <taxon>Bacteria</taxon>
        <taxon>Pseudomonadati</taxon>
        <taxon>Pseudomonadota</taxon>
        <taxon>Gammaproteobacteria</taxon>
        <taxon>Vibrionales</taxon>
        <taxon>Vibrionaceae</taxon>
        <taxon>Vibrio</taxon>
    </lineage>
</organism>